<dbReference type="Pfam" id="PF00104">
    <property type="entry name" value="Hormone_recep"/>
    <property type="match status" value="1"/>
</dbReference>
<dbReference type="OMA" id="ISEPAFF"/>
<reference evidence="6" key="1">
    <citation type="submission" date="2011-07" db="EMBL/GenBank/DDBJ databases">
        <authorList>
            <consortium name="Caenorhabditis brenneri Sequencing and Analysis Consortium"/>
            <person name="Wilson R.K."/>
        </authorList>
    </citation>
    <scope>NUCLEOTIDE SEQUENCE [LARGE SCALE GENOMIC DNA]</scope>
    <source>
        <strain evidence="6">PB2801</strain>
    </source>
</reference>
<dbReference type="PANTHER" id="PTHR45680:SF31">
    <property type="entry name" value="NR LBD DOMAIN-CONTAINING PROTEIN-RELATED"/>
    <property type="match status" value="1"/>
</dbReference>
<dbReference type="Proteomes" id="UP000008068">
    <property type="component" value="Unassembled WGS sequence"/>
</dbReference>
<dbReference type="eggNOG" id="KOG3575">
    <property type="taxonomic scope" value="Eukaryota"/>
</dbReference>
<keyword evidence="1" id="KW-0805">Transcription regulation</keyword>
<dbReference type="InterPro" id="IPR000536">
    <property type="entry name" value="Nucl_hrmn_rcpt_lig-bd"/>
</dbReference>
<dbReference type="PROSITE" id="PS51843">
    <property type="entry name" value="NR_LBD"/>
    <property type="match status" value="1"/>
</dbReference>
<keyword evidence="2" id="KW-0804">Transcription</keyword>
<gene>
    <name evidence="5" type="ORF">CAEBREN_21290</name>
</gene>
<dbReference type="InterPro" id="IPR051152">
    <property type="entry name" value="C.elegans_Orphan_NR"/>
</dbReference>
<name>G0N362_CAEBE</name>
<evidence type="ECO:0000256" key="1">
    <source>
        <dbReference type="ARBA" id="ARBA00023015"/>
    </source>
</evidence>
<dbReference type="HOGENOM" id="CLU_007368_7_0_1"/>
<accession>G0N362</accession>
<evidence type="ECO:0000313" key="5">
    <source>
        <dbReference type="EMBL" id="EGT51346.1"/>
    </source>
</evidence>
<feature type="domain" description="NR LBD" evidence="4">
    <location>
        <begin position="70"/>
        <end position="342"/>
    </location>
</feature>
<proteinExistence type="predicted"/>
<keyword evidence="3" id="KW-0675">Receptor</keyword>
<dbReference type="Gene3D" id="1.10.565.10">
    <property type="entry name" value="Retinoid X Receptor"/>
    <property type="match status" value="1"/>
</dbReference>
<dbReference type="AlphaFoldDB" id="G0N362"/>
<evidence type="ECO:0000313" key="6">
    <source>
        <dbReference type="Proteomes" id="UP000008068"/>
    </source>
</evidence>
<dbReference type="EMBL" id="GL379833">
    <property type="protein sequence ID" value="EGT51346.1"/>
    <property type="molecule type" value="Genomic_DNA"/>
</dbReference>
<evidence type="ECO:0000256" key="2">
    <source>
        <dbReference type="ARBA" id="ARBA00023163"/>
    </source>
</evidence>
<keyword evidence="6" id="KW-1185">Reference proteome</keyword>
<evidence type="ECO:0000256" key="3">
    <source>
        <dbReference type="ARBA" id="ARBA00023170"/>
    </source>
</evidence>
<sequence length="342" mass="40375">MVMGNTMESKLVEPVPCFSENQSKSRSDIAVVPSTKPLPIVLQELPVSDPQRVLYHVLDPTSNKTVRWIDIGPIIRRSREILKEFHPPSTSQFKSLNALQKMTFSLKKLRSGQNFNPKFEEFMVFDDYFVHWEELMTRTAEWLMHSNQFLELPEQERLKFFKIVWAVWRRFERNAMSAVVFGQRCIDEKVLLISDQIAMRYSTFEVDLSEIQGYRMKEWRSITQKHFIAYFDVVVRPTLEWEFTDMEINYALCQIVWSYASRKLLGQTLQAGDLFLAEISENLHDYYRNERKLPNYATRLKVLMEMVNSVLKIQSEHEKTMEMGLLFDMFSVVISEPAFFSV</sequence>
<dbReference type="STRING" id="135651.G0N362"/>
<dbReference type="SMART" id="SM00430">
    <property type="entry name" value="HOLI"/>
    <property type="match status" value="1"/>
</dbReference>
<dbReference type="SUPFAM" id="SSF48508">
    <property type="entry name" value="Nuclear receptor ligand-binding domain"/>
    <property type="match status" value="1"/>
</dbReference>
<dbReference type="InterPro" id="IPR035500">
    <property type="entry name" value="NHR-like_dom_sf"/>
</dbReference>
<evidence type="ECO:0000259" key="4">
    <source>
        <dbReference type="PROSITE" id="PS51843"/>
    </source>
</evidence>
<protein>
    <recommendedName>
        <fullName evidence="4">NR LBD domain-containing protein</fullName>
    </recommendedName>
</protein>
<organism evidence="6">
    <name type="scientific">Caenorhabditis brenneri</name>
    <name type="common">Nematode worm</name>
    <dbReference type="NCBI Taxonomy" id="135651"/>
    <lineage>
        <taxon>Eukaryota</taxon>
        <taxon>Metazoa</taxon>
        <taxon>Ecdysozoa</taxon>
        <taxon>Nematoda</taxon>
        <taxon>Chromadorea</taxon>
        <taxon>Rhabditida</taxon>
        <taxon>Rhabditina</taxon>
        <taxon>Rhabditomorpha</taxon>
        <taxon>Rhabditoidea</taxon>
        <taxon>Rhabditidae</taxon>
        <taxon>Peloderinae</taxon>
        <taxon>Caenorhabditis</taxon>
    </lineage>
</organism>
<dbReference type="PANTHER" id="PTHR45680">
    <property type="entry name" value="NUCLEAR HORMONE RECEPTOR FAMILY"/>
    <property type="match status" value="1"/>
</dbReference>
<dbReference type="OrthoDB" id="5886267at2759"/>
<dbReference type="InParanoid" id="G0N362"/>